<dbReference type="RefSeq" id="WP_086086446.1">
    <property type="nucleotide sequence ID" value="NZ_CP021112.1"/>
</dbReference>
<accession>A0A1W6ZLA4</accession>
<evidence type="ECO:0000313" key="1">
    <source>
        <dbReference type="EMBL" id="ARP98131.1"/>
    </source>
</evidence>
<dbReference type="CDD" id="cd04301">
    <property type="entry name" value="NAT_SF"/>
    <property type="match status" value="1"/>
</dbReference>
<reference evidence="1 2" key="1">
    <citation type="submission" date="2017-05" db="EMBL/GenBank/DDBJ databases">
        <title>Full genome sequence of Pseudorhodoplanes sinuspersici.</title>
        <authorList>
            <person name="Dastgheib S.M.M."/>
            <person name="Shavandi M."/>
            <person name="Tirandaz H."/>
        </authorList>
    </citation>
    <scope>NUCLEOTIDE SEQUENCE [LARGE SCALE GENOMIC DNA]</scope>
    <source>
        <strain evidence="1 2">RIPI110</strain>
    </source>
</reference>
<evidence type="ECO:0000313" key="2">
    <source>
        <dbReference type="Proteomes" id="UP000194137"/>
    </source>
</evidence>
<dbReference type="PROSITE" id="PS51186">
    <property type="entry name" value="GNAT"/>
    <property type="match status" value="1"/>
</dbReference>
<dbReference type="Pfam" id="PF13527">
    <property type="entry name" value="Acetyltransf_9"/>
    <property type="match status" value="1"/>
</dbReference>
<proteinExistence type="predicted"/>
<protein>
    <submittedName>
        <fullName evidence="1">Uncharacterized protein</fullName>
    </submittedName>
</protein>
<dbReference type="InterPro" id="IPR000182">
    <property type="entry name" value="GNAT_dom"/>
</dbReference>
<organism evidence="1 2">
    <name type="scientific">Pseudorhodoplanes sinuspersici</name>
    <dbReference type="NCBI Taxonomy" id="1235591"/>
    <lineage>
        <taxon>Bacteria</taxon>
        <taxon>Pseudomonadati</taxon>
        <taxon>Pseudomonadota</taxon>
        <taxon>Alphaproteobacteria</taxon>
        <taxon>Hyphomicrobiales</taxon>
        <taxon>Pseudorhodoplanes</taxon>
    </lineage>
</organism>
<dbReference type="KEGG" id="psin:CAK95_02825"/>
<dbReference type="EMBL" id="CP021112">
    <property type="protein sequence ID" value="ARP98131.1"/>
    <property type="molecule type" value="Genomic_DNA"/>
</dbReference>
<dbReference type="InterPro" id="IPR016181">
    <property type="entry name" value="Acyl_CoA_acyltransferase"/>
</dbReference>
<dbReference type="Gene3D" id="3.40.630.30">
    <property type="match status" value="1"/>
</dbReference>
<sequence>MTILVRTETPDDHDAIRSVNKAAFGVSVEADLVDRLRADGDLLLSLVAEGENGIVGYCGFSRLIIDANDKHANGVSLGPVAVLPREQKHGVGQKMVREGVARLKAMGETLIIVLGEPAYYSRFGFDVAAASAFRTPYDGPYLQALRLSDDAPAGGDVRYAAAFAGL</sequence>
<dbReference type="OrthoDB" id="9797178at2"/>
<keyword evidence="2" id="KW-1185">Reference proteome</keyword>
<dbReference type="SUPFAM" id="SSF55729">
    <property type="entry name" value="Acyl-CoA N-acyltransferases (Nat)"/>
    <property type="match status" value="1"/>
</dbReference>
<gene>
    <name evidence="1" type="ORF">CAK95_02825</name>
</gene>
<dbReference type="Proteomes" id="UP000194137">
    <property type="component" value="Chromosome"/>
</dbReference>
<dbReference type="AlphaFoldDB" id="A0A1W6ZLA4"/>
<name>A0A1W6ZLA4_9HYPH</name>
<dbReference type="GO" id="GO:0016747">
    <property type="term" value="F:acyltransferase activity, transferring groups other than amino-acyl groups"/>
    <property type="evidence" value="ECO:0007669"/>
    <property type="project" value="InterPro"/>
</dbReference>
<dbReference type="STRING" id="1235591.CAK95_02825"/>